<feature type="transmembrane region" description="Helical" evidence="7">
    <location>
        <begin position="169"/>
        <end position="192"/>
    </location>
</feature>
<feature type="compositionally biased region" description="Basic and acidic residues" evidence="6">
    <location>
        <begin position="467"/>
        <end position="477"/>
    </location>
</feature>
<gene>
    <name evidence="9" type="ORF">J3D65DRAFT_389155</name>
</gene>
<feature type="transmembrane region" description="Helical" evidence="7">
    <location>
        <begin position="143"/>
        <end position="162"/>
    </location>
</feature>
<dbReference type="PANTHER" id="PTHR43791:SF53">
    <property type="entry name" value="MAJOR FACILITATOR SUPERFAMILY (MFS) PROFILE DOMAIN-CONTAINING PROTEIN"/>
    <property type="match status" value="1"/>
</dbReference>
<evidence type="ECO:0000256" key="4">
    <source>
        <dbReference type="ARBA" id="ARBA00022989"/>
    </source>
</evidence>
<evidence type="ECO:0000256" key="3">
    <source>
        <dbReference type="ARBA" id="ARBA00022692"/>
    </source>
</evidence>
<evidence type="ECO:0000313" key="9">
    <source>
        <dbReference type="EMBL" id="KAK7535803.1"/>
    </source>
</evidence>
<dbReference type="EMBL" id="JBBPEH010000007">
    <property type="protein sequence ID" value="KAK7535803.1"/>
    <property type="molecule type" value="Genomic_DNA"/>
</dbReference>
<dbReference type="SUPFAM" id="SSF103473">
    <property type="entry name" value="MFS general substrate transporter"/>
    <property type="match status" value="1"/>
</dbReference>
<feature type="transmembrane region" description="Helical" evidence="7">
    <location>
        <begin position="368"/>
        <end position="390"/>
    </location>
</feature>
<name>A0ABR1LMC0_9PEZI</name>
<reference evidence="9 10" key="1">
    <citation type="submission" date="2024-04" db="EMBL/GenBank/DDBJ databases">
        <title>Phyllosticta paracitricarpa is synonymous to the EU quarantine fungus P. citricarpa based on phylogenomic analyses.</title>
        <authorList>
            <consortium name="Lawrence Berkeley National Laboratory"/>
            <person name="Van ingen-buijs V.A."/>
            <person name="Van westerhoven A.C."/>
            <person name="Haridas S."/>
            <person name="Skiadas P."/>
            <person name="Martin F."/>
            <person name="Groenewald J.Z."/>
            <person name="Crous P.W."/>
            <person name="Seidl M.F."/>
        </authorList>
    </citation>
    <scope>NUCLEOTIDE SEQUENCE [LARGE SCALE GENOMIC DNA]</scope>
    <source>
        <strain evidence="9 10">CPC 17464</strain>
    </source>
</reference>
<keyword evidence="2" id="KW-0813">Transport</keyword>
<evidence type="ECO:0000256" key="5">
    <source>
        <dbReference type="ARBA" id="ARBA00023136"/>
    </source>
</evidence>
<organism evidence="9 10">
    <name type="scientific">Phyllosticta citribraziliensis</name>
    <dbReference type="NCBI Taxonomy" id="989973"/>
    <lineage>
        <taxon>Eukaryota</taxon>
        <taxon>Fungi</taxon>
        <taxon>Dikarya</taxon>
        <taxon>Ascomycota</taxon>
        <taxon>Pezizomycotina</taxon>
        <taxon>Dothideomycetes</taxon>
        <taxon>Dothideomycetes incertae sedis</taxon>
        <taxon>Botryosphaeriales</taxon>
        <taxon>Phyllostictaceae</taxon>
        <taxon>Phyllosticta</taxon>
    </lineage>
</organism>
<feature type="transmembrane region" description="Helical" evidence="7">
    <location>
        <begin position="277"/>
        <end position="298"/>
    </location>
</feature>
<evidence type="ECO:0000256" key="6">
    <source>
        <dbReference type="SAM" id="MobiDB-lite"/>
    </source>
</evidence>
<dbReference type="InterPro" id="IPR036259">
    <property type="entry name" value="MFS_trans_sf"/>
</dbReference>
<feature type="transmembrane region" description="Helical" evidence="7">
    <location>
        <begin position="402"/>
        <end position="424"/>
    </location>
</feature>
<dbReference type="GeneID" id="92028744"/>
<dbReference type="InterPro" id="IPR011701">
    <property type="entry name" value="MFS"/>
</dbReference>
<feature type="compositionally biased region" description="Gly residues" evidence="6">
    <location>
        <begin position="479"/>
        <end position="490"/>
    </location>
</feature>
<feature type="transmembrane region" description="Helical" evidence="7">
    <location>
        <begin position="46"/>
        <end position="64"/>
    </location>
</feature>
<evidence type="ECO:0000259" key="8">
    <source>
        <dbReference type="PROSITE" id="PS50850"/>
    </source>
</evidence>
<feature type="region of interest" description="Disordered" evidence="6">
    <location>
        <begin position="1"/>
        <end position="24"/>
    </location>
</feature>
<evidence type="ECO:0000256" key="1">
    <source>
        <dbReference type="ARBA" id="ARBA00004141"/>
    </source>
</evidence>
<accession>A0ABR1LMC0</accession>
<keyword evidence="10" id="KW-1185">Reference proteome</keyword>
<keyword evidence="4 7" id="KW-1133">Transmembrane helix</keyword>
<keyword evidence="5 7" id="KW-0472">Membrane</keyword>
<feature type="transmembrane region" description="Helical" evidence="7">
    <location>
        <begin position="318"/>
        <end position="336"/>
    </location>
</feature>
<feature type="region of interest" description="Disordered" evidence="6">
    <location>
        <begin position="465"/>
        <end position="490"/>
    </location>
</feature>
<feature type="transmembrane region" description="Helical" evidence="7">
    <location>
        <begin position="343"/>
        <end position="362"/>
    </location>
</feature>
<proteinExistence type="predicted"/>
<keyword evidence="3 7" id="KW-0812">Transmembrane</keyword>
<evidence type="ECO:0000313" key="10">
    <source>
        <dbReference type="Proteomes" id="UP001360953"/>
    </source>
</evidence>
<dbReference type="Gene3D" id="1.20.1250.20">
    <property type="entry name" value="MFS general substrate transporter like domains"/>
    <property type="match status" value="2"/>
</dbReference>
<feature type="transmembrane region" description="Helical" evidence="7">
    <location>
        <begin position="84"/>
        <end position="105"/>
    </location>
</feature>
<evidence type="ECO:0000256" key="7">
    <source>
        <dbReference type="SAM" id="Phobius"/>
    </source>
</evidence>
<evidence type="ECO:0000256" key="2">
    <source>
        <dbReference type="ARBA" id="ARBA00022448"/>
    </source>
</evidence>
<comment type="subcellular location">
    <subcellularLocation>
        <location evidence="1">Membrane</location>
        <topology evidence="1">Multi-pass membrane protein</topology>
    </subcellularLocation>
</comment>
<dbReference type="Pfam" id="PF07690">
    <property type="entry name" value="MFS_1"/>
    <property type="match status" value="1"/>
</dbReference>
<comment type="caution">
    <text evidence="9">The sequence shown here is derived from an EMBL/GenBank/DDBJ whole genome shotgun (WGS) entry which is preliminary data.</text>
</comment>
<dbReference type="RefSeq" id="XP_066654219.1">
    <property type="nucleotide sequence ID" value="XM_066795838.1"/>
</dbReference>
<feature type="transmembrane region" description="Helical" evidence="7">
    <location>
        <begin position="112"/>
        <end position="131"/>
    </location>
</feature>
<feature type="transmembrane region" description="Helical" evidence="7">
    <location>
        <begin position="436"/>
        <end position="458"/>
    </location>
</feature>
<feature type="transmembrane region" description="Helical" evidence="7">
    <location>
        <begin position="212"/>
        <end position="232"/>
    </location>
</feature>
<dbReference type="Proteomes" id="UP001360953">
    <property type="component" value="Unassembled WGS sequence"/>
</dbReference>
<dbReference type="PROSITE" id="PS50850">
    <property type="entry name" value="MFS"/>
    <property type="match status" value="1"/>
</dbReference>
<feature type="domain" description="Major facilitator superfamily (MFS) profile" evidence="8">
    <location>
        <begin position="46"/>
        <end position="460"/>
    </location>
</feature>
<sequence>MGETNEDVLPPKGAEEASTGSSVGAVVPDWTEEEERAVRRKIDWHLIPLLTVLYLFCFLDRANIGNAYIEGLKEDLKLRDHQFNWALTIFFVVFGLCDIPSSILLKRLGGAIWIPFLFIGFGLISLCTAFVRNYTDLMLARAFLGGFEGGVIPCFAFYLSLFYRRTEHLFRVSIFIATTMMAGGFGGLLASGFSNIPSWGVDSMRIHTWRNIFFFEGLITMLLGIGAIFFLVSTPMQCKFLDERERYIATERLLLDHRIDWMEPVERRHVKAAICNIHTTICAVGFMCSALTLNSLAFSMPAILRNLGWTSTKAQLMTVPPFVFGWLTAIVFAFFSDRMRRRGVFIVPLALFGVVGFSVLVSSPSVKYKYMAMFFAASGLPSAGIIYLCWGLNNVASPAVRAVAGGYITVLGTFAALTATWTYLPENAPSYTQGHAVNLAVSALSVATALTGIAYVHYENGARSKGRRDGRLEKELDGGEGVGAGGGGGGAERERLELLLGHRHPRFRYIP</sequence>
<dbReference type="PANTHER" id="PTHR43791">
    <property type="entry name" value="PERMEASE-RELATED"/>
    <property type="match status" value="1"/>
</dbReference>
<dbReference type="InterPro" id="IPR020846">
    <property type="entry name" value="MFS_dom"/>
</dbReference>
<protein>
    <submittedName>
        <fullName evidence="9">Major facilitator superfamily domain-containing protein</fullName>
    </submittedName>
</protein>